<name>A0A067MTZ9_BOTB1</name>
<organism evidence="1 2">
    <name type="scientific">Botryobasidium botryosum (strain FD-172 SS1)</name>
    <dbReference type="NCBI Taxonomy" id="930990"/>
    <lineage>
        <taxon>Eukaryota</taxon>
        <taxon>Fungi</taxon>
        <taxon>Dikarya</taxon>
        <taxon>Basidiomycota</taxon>
        <taxon>Agaricomycotina</taxon>
        <taxon>Agaricomycetes</taxon>
        <taxon>Cantharellales</taxon>
        <taxon>Botryobasidiaceae</taxon>
        <taxon>Botryobasidium</taxon>
    </lineage>
</organism>
<dbReference type="STRING" id="930990.A0A067MTZ9"/>
<reference evidence="2" key="1">
    <citation type="journal article" date="2014" name="Proc. Natl. Acad. Sci. U.S.A.">
        <title>Extensive sampling of basidiomycete genomes demonstrates inadequacy of the white-rot/brown-rot paradigm for wood decay fungi.</title>
        <authorList>
            <person name="Riley R."/>
            <person name="Salamov A.A."/>
            <person name="Brown D.W."/>
            <person name="Nagy L.G."/>
            <person name="Floudas D."/>
            <person name="Held B.W."/>
            <person name="Levasseur A."/>
            <person name="Lombard V."/>
            <person name="Morin E."/>
            <person name="Otillar R."/>
            <person name="Lindquist E.A."/>
            <person name="Sun H."/>
            <person name="LaButti K.M."/>
            <person name="Schmutz J."/>
            <person name="Jabbour D."/>
            <person name="Luo H."/>
            <person name="Baker S.E."/>
            <person name="Pisabarro A.G."/>
            <person name="Walton J.D."/>
            <person name="Blanchette R.A."/>
            <person name="Henrissat B."/>
            <person name="Martin F."/>
            <person name="Cullen D."/>
            <person name="Hibbett D.S."/>
            <person name="Grigoriev I.V."/>
        </authorList>
    </citation>
    <scope>NUCLEOTIDE SEQUENCE [LARGE SCALE GENOMIC DNA]</scope>
    <source>
        <strain evidence="2">FD-172 SS1</strain>
    </source>
</reference>
<gene>
    <name evidence="1" type="ORF">BOTBODRAFT_483702</name>
</gene>
<dbReference type="AlphaFoldDB" id="A0A067MTZ9"/>
<keyword evidence="2" id="KW-1185">Reference proteome</keyword>
<accession>A0A067MTZ9</accession>
<dbReference type="OrthoDB" id="2803094at2759"/>
<dbReference type="Proteomes" id="UP000027195">
    <property type="component" value="Unassembled WGS sequence"/>
</dbReference>
<dbReference type="InParanoid" id="A0A067MTZ9"/>
<evidence type="ECO:0000313" key="2">
    <source>
        <dbReference type="Proteomes" id="UP000027195"/>
    </source>
</evidence>
<evidence type="ECO:0008006" key="3">
    <source>
        <dbReference type="Google" id="ProtNLM"/>
    </source>
</evidence>
<dbReference type="EMBL" id="KL198020">
    <property type="protein sequence ID" value="KDQ19089.1"/>
    <property type="molecule type" value="Genomic_DNA"/>
</dbReference>
<sequence>MKRCKDWIQSFSAGATQNTASLYAPYIQNSRRAHSPPVVYSEQDTELWVKSVLLQPSLNCLRARIYRSFAYNPEQICPFIASSSHSTKTVPDFQLVKELPEESAVTGEVKVHTVVQFRHSQNEDGTSTQNLFADIQNTSVPSAGNAMRFVWPEPHAVVSVTKLTKLFVQVWTQMIKKNTNFAILSTYEGTMFFVRDEHDTLYFSQAYHSHQRPLLAITCFFMVAMGLIPFENLRLPAHDAAWSQTLSARTYPQGFSGFDAGQ</sequence>
<dbReference type="HOGENOM" id="CLU_1061701_0_0_1"/>
<proteinExistence type="predicted"/>
<evidence type="ECO:0000313" key="1">
    <source>
        <dbReference type="EMBL" id="KDQ19089.1"/>
    </source>
</evidence>
<protein>
    <recommendedName>
        <fullName evidence="3">Fungal-type protein kinase domain-containing protein</fullName>
    </recommendedName>
</protein>